<feature type="chain" id="PRO_5012593713" evidence="1">
    <location>
        <begin position="17"/>
        <end position="37"/>
    </location>
</feature>
<organism evidence="2 3">
    <name type="scientific">Corchorus capsularis</name>
    <name type="common">Jute</name>
    <dbReference type="NCBI Taxonomy" id="210143"/>
    <lineage>
        <taxon>Eukaryota</taxon>
        <taxon>Viridiplantae</taxon>
        <taxon>Streptophyta</taxon>
        <taxon>Embryophyta</taxon>
        <taxon>Tracheophyta</taxon>
        <taxon>Spermatophyta</taxon>
        <taxon>Magnoliopsida</taxon>
        <taxon>eudicotyledons</taxon>
        <taxon>Gunneridae</taxon>
        <taxon>Pentapetalae</taxon>
        <taxon>rosids</taxon>
        <taxon>malvids</taxon>
        <taxon>Malvales</taxon>
        <taxon>Malvaceae</taxon>
        <taxon>Grewioideae</taxon>
        <taxon>Apeibeae</taxon>
        <taxon>Corchorus</taxon>
    </lineage>
</organism>
<keyword evidence="3" id="KW-1185">Reference proteome</keyword>
<reference evidence="2 3" key="1">
    <citation type="submission" date="2013-09" db="EMBL/GenBank/DDBJ databases">
        <title>Corchorus capsularis genome sequencing.</title>
        <authorList>
            <person name="Alam M."/>
            <person name="Haque M.S."/>
            <person name="Islam M.S."/>
            <person name="Emdad E.M."/>
            <person name="Islam M.M."/>
            <person name="Ahmed B."/>
            <person name="Halim A."/>
            <person name="Hossen Q.M.M."/>
            <person name="Hossain M.Z."/>
            <person name="Ahmed R."/>
            <person name="Khan M.M."/>
            <person name="Islam R."/>
            <person name="Rashid M.M."/>
            <person name="Khan S.A."/>
            <person name="Rahman M.S."/>
            <person name="Alam M."/>
        </authorList>
    </citation>
    <scope>NUCLEOTIDE SEQUENCE [LARGE SCALE GENOMIC DNA]</scope>
    <source>
        <strain evidence="3">cv. CVL-1</strain>
        <tissue evidence="2">Whole seedling</tissue>
    </source>
</reference>
<protein>
    <submittedName>
        <fullName evidence="2">Uncharacterized protein</fullName>
    </submittedName>
</protein>
<sequence>MALLLVATLILPNAFAARGITHPFAKVRKDDHCLLFV</sequence>
<dbReference type="Proteomes" id="UP000188268">
    <property type="component" value="Unassembled WGS sequence"/>
</dbReference>
<accession>A0A1R3GWK8</accession>
<keyword evidence="1" id="KW-0732">Signal</keyword>
<gene>
    <name evidence="2" type="ORF">CCACVL1_22816</name>
</gene>
<dbReference type="AlphaFoldDB" id="A0A1R3GWK8"/>
<feature type="signal peptide" evidence="1">
    <location>
        <begin position="1"/>
        <end position="16"/>
    </location>
</feature>
<evidence type="ECO:0000256" key="1">
    <source>
        <dbReference type="SAM" id="SignalP"/>
    </source>
</evidence>
<comment type="caution">
    <text evidence="2">The sequence shown here is derived from an EMBL/GenBank/DDBJ whole genome shotgun (WGS) entry which is preliminary data.</text>
</comment>
<dbReference type="EMBL" id="AWWV01013242">
    <property type="protein sequence ID" value="OMO62459.1"/>
    <property type="molecule type" value="Genomic_DNA"/>
</dbReference>
<name>A0A1R3GWK8_COCAP</name>
<evidence type="ECO:0000313" key="3">
    <source>
        <dbReference type="Proteomes" id="UP000188268"/>
    </source>
</evidence>
<evidence type="ECO:0000313" key="2">
    <source>
        <dbReference type="EMBL" id="OMO62459.1"/>
    </source>
</evidence>
<proteinExistence type="predicted"/>
<dbReference type="Gramene" id="OMO62459">
    <property type="protein sequence ID" value="OMO62459"/>
    <property type="gene ID" value="CCACVL1_22816"/>
</dbReference>